<feature type="region of interest" description="Disordered" evidence="1">
    <location>
        <begin position="138"/>
        <end position="322"/>
    </location>
</feature>
<feature type="compositionally biased region" description="Acidic residues" evidence="1">
    <location>
        <begin position="289"/>
        <end position="300"/>
    </location>
</feature>
<reference evidence="2" key="1">
    <citation type="journal article" date="2011" name="PLoS ONE">
        <title>A deep insight into the sialotranscriptome of the gulf coast tick, Amblyomma maculatum.</title>
        <authorList>
            <person name="Karim S."/>
            <person name="Singh P."/>
            <person name="Ribeiro J.M."/>
        </authorList>
    </citation>
    <scope>NUCLEOTIDE SEQUENCE</scope>
    <source>
        <tissue evidence="2">Salivary gland</tissue>
    </source>
</reference>
<evidence type="ECO:0000256" key="1">
    <source>
        <dbReference type="SAM" id="MobiDB-lite"/>
    </source>
</evidence>
<feature type="compositionally biased region" description="Low complexity" evidence="1">
    <location>
        <begin position="138"/>
        <end position="148"/>
    </location>
</feature>
<dbReference type="AlphaFoldDB" id="G3MFB5"/>
<dbReference type="EMBL" id="JO840566">
    <property type="protein sequence ID" value="AEO32183.1"/>
    <property type="molecule type" value="mRNA"/>
</dbReference>
<name>G3MFB5_AMBMU</name>
<sequence>MVTGIGVYRVLCVPNRAVQKQNQLRNAWEVLCATCNRNYKTGSKMHVFSFPKADGAKKALIRAIPRENLVVSVNSRFTWKRLFQPCVYRCSGFLISFENEDDGTACQVPGRAKGFCLNGKCISPSEEPTPEAATITTAVPTAEESSVEPVKESEGSSPDAETEALVKPATQTLSTHISEGETGVEDDESENGAVTGSEYSVSTYDGSEVVSEENKTPGTEDYKAAEGKQAEESQSESATGSGDALDTDEGLPVSEDSKASAVEDSQGAEEQQAIESDDNDATNGSGDASDADEEGSEVNEDSTVPTSEDYKTVQRAAKPNLTQLQRSNTLRMMSQLNPRKKMMKKSSTQAHRQNIVSNFSITFTRNKSLVLD</sequence>
<accession>G3MFB5</accession>
<feature type="non-terminal residue" evidence="2">
    <location>
        <position position="372"/>
    </location>
</feature>
<proteinExistence type="evidence at transcript level"/>
<feature type="compositionally biased region" description="Polar residues" evidence="1">
    <location>
        <begin position="192"/>
        <end position="205"/>
    </location>
</feature>
<evidence type="ECO:0000313" key="2">
    <source>
        <dbReference type="EMBL" id="AEO32183.1"/>
    </source>
</evidence>
<organism evidence="2">
    <name type="scientific">Amblyomma maculatum</name>
    <name type="common">Gulf Coast tick</name>
    <dbReference type="NCBI Taxonomy" id="34609"/>
    <lineage>
        <taxon>Eukaryota</taxon>
        <taxon>Metazoa</taxon>
        <taxon>Ecdysozoa</taxon>
        <taxon>Arthropoda</taxon>
        <taxon>Chelicerata</taxon>
        <taxon>Arachnida</taxon>
        <taxon>Acari</taxon>
        <taxon>Parasitiformes</taxon>
        <taxon>Ixodida</taxon>
        <taxon>Ixodoidea</taxon>
        <taxon>Ixodidae</taxon>
        <taxon>Amblyomminae</taxon>
        <taxon>Amblyomma</taxon>
    </lineage>
</organism>
<protein>
    <submittedName>
        <fullName evidence="2">Uncharacterized protein</fullName>
    </submittedName>
</protein>
<feature type="compositionally biased region" description="Basic and acidic residues" evidence="1">
    <location>
        <begin position="212"/>
        <end position="231"/>
    </location>
</feature>